<accession>A0ABV2Q2A8</accession>
<protein>
    <submittedName>
        <fullName evidence="2">PIN family toxin of toxin-antitoxin system</fullName>
    </submittedName>
</protein>
<organism evidence="2 3">
    <name type="scientific">Rhodanobacter soli</name>
    <dbReference type="NCBI Taxonomy" id="590609"/>
    <lineage>
        <taxon>Bacteria</taxon>
        <taxon>Pseudomonadati</taxon>
        <taxon>Pseudomonadota</taxon>
        <taxon>Gammaproteobacteria</taxon>
        <taxon>Lysobacterales</taxon>
        <taxon>Rhodanobacteraceae</taxon>
        <taxon>Rhodanobacter</taxon>
    </lineage>
</organism>
<dbReference type="Pfam" id="PF13470">
    <property type="entry name" value="PIN_3"/>
    <property type="match status" value="1"/>
</dbReference>
<proteinExistence type="predicted"/>
<dbReference type="NCBIfam" id="TIGR00305">
    <property type="entry name" value="putative toxin-antitoxin system toxin component, PIN family"/>
    <property type="match status" value="1"/>
</dbReference>
<feature type="domain" description="PIN" evidence="1">
    <location>
        <begin position="10"/>
        <end position="124"/>
    </location>
</feature>
<dbReference type="SUPFAM" id="SSF88723">
    <property type="entry name" value="PIN domain-like"/>
    <property type="match status" value="1"/>
</dbReference>
<reference evidence="2 3" key="1">
    <citation type="submission" date="2024-06" db="EMBL/GenBank/DDBJ databases">
        <title>Sorghum-associated microbial communities from plants grown in Nebraska, USA.</title>
        <authorList>
            <person name="Schachtman D."/>
        </authorList>
    </citation>
    <scope>NUCLEOTIDE SEQUENCE [LARGE SCALE GENOMIC DNA]</scope>
    <source>
        <strain evidence="2 3">1757</strain>
    </source>
</reference>
<dbReference type="PANTHER" id="PTHR34610:SF3">
    <property type="entry name" value="SSL7007 PROTEIN"/>
    <property type="match status" value="1"/>
</dbReference>
<dbReference type="Proteomes" id="UP001549251">
    <property type="component" value="Unassembled WGS sequence"/>
</dbReference>
<name>A0ABV2Q2A8_9GAMM</name>
<evidence type="ECO:0000313" key="2">
    <source>
        <dbReference type="EMBL" id="MET4571007.1"/>
    </source>
</evidence>
<dbReference type="InterPro" id="IPR029060">
    <property type="entry name" value="PIN-like_dom_sf"/>
</dbReference>
<evidence type="ECO:0000313" key="3">
    <source>
        <dbReference type="Proteomes" id="UP001549251"/>
    </source>
</evidence>
<dbReference type="InterPro" id="IPR002716">
    <property type="entry name" value="PIN_dom"/>
</dbReference>
<evidence type="ECO:0000259" key="1">
    <source>
        <dbReference type="Pfam" id="PF13470"/>
    </source>
</evidence>
<sequence length="152" mass="16928">MTADDLPVPRIVLDTNVCLDLFLFRDPSCARLLAALQAGTVQAVTRDDCREEWQRVLHYPQLPIEEPMRPGLRAAYDALLQPLPPAASGAPDEACLPRCADPDDQKFLQLALAARASWLLSKDKELLKLDRRTRRAGLFAILLPQDWLPAGC</sequence>
<dbReference type="EMBL" id="JBEPSD010000004">
    <property type="protein sequence ID" value="MET4571007.1"/>
    <property type="molecule type" value="Genomic_DNA"/>
</dbReference>
<dbReference type="InterPro" id="IPR002850">
    <property type="entry name" value="PIN_toxin-like"/>
</dbReference>
<dbReference type="PANTHER" id="PTHR34610">
    <property type="entry name" value="SSL7007 PROTEIN"/>
    <property type="match status" value="1"/>
</dbReference>
<gene>
    <name evidence="2" type="ORF">ABIE04_003389</name>
</gene>
<comment type="caution">
    <text evidence="2">The sequence shown here is derived from an EMBL/GenBank/DDBJ whole genome shotgun (WGS) entry which is preliminary data.</text>
</comment>
<keyword evidence="3" id="KW-1185">Reference proteome</keyword>
<dbReference type="RefSeq" id="WP_354552908.1">
    <property type="nucleotide sequence ID" value="NZ_JBEPSD010000004.1"/>
</dbReference>